<feature type="transmembrane region" description="Helical" evidence="7">
    <location>
        <begin position="395"/>
        <end position="414"/>
    </location>
</feature>
<feature type="transmembrane region" description="Helical" evidence="7">
    <location>
        <begin position="92"/>
        <end position="111"/>
    </location>
</feature>
<accession>A0A6I4WJ06</accession>
<keyword evidence="10" id="KW-1185">Reference proteome</keyword>
<evidence type="ECO:0000256" key="6">
    <source>
        <dbReference type="ARBA" id="ARBA00043993"/>
    </source>
</evidence>
<proteinExistence type="inferred from homology"/>
<dbReference type="EMBL" id="WUTW01000005">
    <property type="protein sequence ID" value="MXQ66974.1"/>
    <property type="molecule type" value="Genomic_DNA"/>
</dbReference>
<sequence>MLQRVRDAYARFEGGAAFFYGPTVAFAMAAPLVAGALTGRAALGSVLAQGAYLVALRGPEGPYGKQAKNLFGAALIVAVGATVGGNLAGHPWVAAAVVPVIVALGSTVRWIGETAALTVLLTAVRPPGTHIVLNGVVELIGGVWVALLLLSPWPARRLKPLRSALGGAAEAVAAALDTVAADIGDRDTRALDAVRSDLADVARAKAWDDRRRTAREALGNARTTLGHYAAGGGPSRPERLVEALGRIMHETVALRTLVDAADRRPPGREWELEARVAILALAARLRLIGGAVRSGGEFPLGAEGSPAVRRLVRRTDEIRRASLAGDEDMVAAALVSQIRGSVDRIIGNVESARRIAASGVRVGVGPPRLPLISPAAVLDRAGSALRTRSPGFRQMTRVAVAVAVAMALTAALHLRHGQWLTLTVMNGVRTTYGETVTNLLQRVGGSVAGSAIAAVLLAVAPDQLGAAFVVFAFAAVGFSLRRVNFTFWGLFGTPLAMMLLSFSTRSGWTVAAERIALTLAGCVLVFLAVRLLWPPGFNERMPVQVVKVLSTQADLVRATSAVVRDGAGSVAPDTLRAAEKAIESVADTRRRLENERVPDTELIGELRGVARTAYRIRDHLIAVGRMSREESVDSGPIPEILDRLADELNEAASIMDERDNVDVSPKVRLDEEFADLDDHLSGLARRRRAEVEGGTPRDELTPLQHALVQVSGTRHALRELRDDVAELIGAALRTS</sequence>
<evidence type="ECO:0000313" key="9">
    <source>
        <dbReference type="EMBL" id="MXQ66974.1"/>
    </source>
</evidence>
<feature type="transmembrane region" description="Helical" evidence="7">
    <location>
        <begin position="515"/>
        <end position="533"/>
    </location>
</feature>
<organism evidence="9 10">
    <name type="scientific">Actinomadura rayongensis</name>
    <dbReference type="NCBI Taxonomy" id="1429076"/>
    <lineage>
        <taxon>Bacteria</taxon>
        <taxon>Bacillati</taxon>
        <taxon>Actinomycetota</taxon>
        <taxon>Actinomycetes</taxon>
        <taxon>Streptosporangiales</taxon>
        <taxon>Thermomonosporaceae</taxon>
        <taxon>Actinomadura</taxon>
    </lineage>
</organism>
<protein>
    <recommendedName>
        <fullName evidence="8">Integral membrane bound transporter domain-containing protein</fullName>
    </recommendedName>
</protein>
<evidence type="ECO:0000256" key="3">
    <source>
        <dbReference type="ARBA" id="ARBA00022692"/>
    </source>
</evidence>
<comment type="subcellular location">
    <subcellularLocation>
        <location evidence="1">Cell membrane</location>
        <topology evidence="1">Multi-pass membrane protein</topology>
    </subcellularLocation>
</comment>
<keyword evidence="3 7" id="KW-0812">Transmembrane</keyword>
<name>A0A6I4WJ06_9ACTN</name>
<feature type="domain" description="Integral membrane bound transporter" evidence="8">
    <location>
        <begin position="404"/>
        <end position="527"/>
    </location>
</feature>
<dbReference type="GO" id="GO:0005886">
    <property type="term" value="C:plasma membrane"/>
    <property type="evidence" value="ECO:0007669"/>
    <property type="project" value="UniProtKB-SubCell"/>
</dbReference>
<reference evidence="9 10" key="1">
    <citation type="submission" date="2019-12" db="EMBL/GenBank/DDBJ databases">
        <title>Nocardia macrotermitis sp. nov. and Nocardia aurantia sp. nov., isolated from the gut of the fungus growing-termite Macrotermes natalensis.</title>
        <authorList>
            <person name="Christine B."/>
            <person name="Rene B."/>
        </authorList>
    </citation>
    <scope>NUCLEOTIDE SEQUENCE [LARGE SCALE GENOMIC DNA]</scope>
    <source>
        <strain evidence="9 10">DSM 102126</strain>
    </source>
</reference>
<dbReference type="PANTHER" id="PTHR30509">
    <property type="entry name" value="P-HYDROXYBENZOIC ACID EFFLUX PUMP SUBUNIT-RELATED"/>
    <property type="match status" value="1"/>
</dbReference>
<keyword evidence="2" id="KW-1003">Cell membrane</keyword>
<keyword evidence="4 7" id="KW-1133">Transmembrane helix</keyword>
<dbReference type="AlphaFoldDB" id="A0A6I4WJ06"/>
<keyword evidence="5 7" id="KW-0472">Membrane</keyword>
<feature type="transmembrane region" description="Helical" evidence="7">
    <location>
        <begin position="131"/>
        <end position="150"/>
    </location>
</feature>
<evidence type="ECO:0000259" key="8">
    <source>
        <dbReference type="Pfam" id="PF13515"/>
    </source>
</evidence>
<dbReference type="Pfam" id="PF13515">
    <property type="entry name" value="FUSC_2"/>
    <property type="match status" value="1"/>
</dbReference>
<dbReference type="RefSeq" id="WP_161105141.1">
    <property type="nucleotide sequence ID" value="NZ_JBHLYI010000003.1"/>
</dbReference>
<evidence type="ECO:0000256" key="2">
    <source>
        <dbReference type="ARBA" id="ARBA00022475"/>
    </source>
</evidence>
<dbReference type="Proteomes" id="UP000431901">
    <property type="component" value="Unassembled WGS sequence"/>
</dbReference>
<comment type="similarity">
    <text evidence="6">Belongs to the YccS/YhfK family.</text>
</comment>
<evidence type="ECO:0000256" key="5">
    <source>
        <dbReference type="ARBA" id="ARBA00023136"/>
    </source>
</evidence>
<evidence type="ECO:0000313" key="10">
    <source>
        <dbReference type="Proteomes" id="UP000431901"/>
    </source>
</evidence>
<evidence type="ECO:0000256" key="1">
    <source>
        <dbReference type="ARBA" id="ARBA00004651"/>
    </source>
</evidence>
<dbReference type="OrthoDB" id="3452755at2"/>
<evidence type="ECO:0000256" key="7">
    <source>
        <dbReference type="SAM" id="Phobius"/>
    </source>
</evidence>
<gene>
    <name evidence="9" type="ORF">GQ466_23430</name>
</gene>
<feature type="transmembrane region" description="Helical" evidence="7">
    <location>
        <begin position="70"/>
        <end position="87"/>
    </location>
</feature>
<dbReference type="InterPro" id="IPR049453">
    <property type="entry name" value="Memb_transporter_dom"/>
</dbReference>
<dbReference type="PANTHER" id="PTHR30509:SF9">
    <property type="entry name" value="MULTIDRUG RESISTANCE PROTEIN MDTO"/>
    <property type="match status" value="1"/>
</dbReference>
<comment type="caution">
    <text evidence="9">The sequence shown here is derived from an EMBL/GenBank/DDBJ whole genome shotgun (WGS) entry which is preliminary data.</text>
</comment>
<feature type="transmembrane region" description="Helical" evidence="7">
    <location>
        <begin position="485"/>
        <end position="503"/>
    </location>
</feature>
<feature type="transmembrane region" description="Helical" evidence="7">
    <location>
        <begin position="12"/>
        <end position="37"/>
    </location>
</feature>
<evidence type="ECO:0000256" key="4">
    <source>
        <dbReference type="ARBA" id="ARBA00022989"/>
    </source>
</evidence>